<feature type="compositionally biased region" description="Basic and acidic residues" evidence="4">
    <location>
        <begin position="385"/>
        <end position="405"/>
    </location>
</feature>
<reference evidence="7" key="3">
    <citation type="submission" date="2025-09" db="UniProtKB">
        <authorList>
            <consortium name="Ensembl"/>
        </authorList>
    </citation>
    <scope>IDENTIFICATION</scope>
</reference>
<protein>
    <submittedName>
        <fullName evidence="7">La ribonucleoprotein 4Ab</fullName>
    </submittedName>
</protein>
<gene>
    <name evidence="7" type="primary">larp4ab</name>
</gene>
<dbReference type="SMART" id="SM00715">
    <property type="entry name" value="LA"/>
    <property type="match status" value="1"/>
</dbReference>
<feature type="compositionally biased region" description="Low complexity" evidence="4">
    <location>
        <begin position="336"/>
        <end position="345"/>
    </location>
</feature>
<evidence type="ECO:0000256" key="4">
    <source>
        <dbReference type="SAM" id="MobiDB-lite"/>
    </source>
</evidence>
<evidence type="ECO:0000313" key="8">
    <source>
        <dbReference type="Proteomes" id="UP000694548"/>
    </source>
</evidence>
<dbReference type="InterPro" id="IPR045180">
    <property type="entry name" value="La_dom_prot"/>
</dbReference>
<sequence>MQVTTKGTSLNPNAKVWQEIPAQQNDVSSGLQDSSSWMQAYSSPAEMTEGTRVLWNSEQTFIFLSIVCVISISCIFLTVMNAGMSSSDIKLQVEQIVTEESLRDTLKERLEFCFSRENLSKDLYLISQMDNDQFVPIWTVACMEDIQALTTDMDLILDVLKASPLVQVDEAGEKVRPNHSRCIIILREVPETTPLEEVEALFKNENCPKVLSAEFAHNSSWYITFQSDMDALKAYRYLREEVKTFQGKPVMARIKAINTFFGKNGFRSVDSGVYQQQAQFASPVYMQQVYSSQQQYPVYPVVSPTWSPPIIPHFETPLATFPNNGFMNGYSNNGSYKGNSSSVGGPRSTGRNRKLSYAEVCQRPAKDLPPAPSDNQPLQELKVNTVEEVRPTLRQAPEKSGDKRPPRQPSRAFRGPPGHTRARGYGMKMRENQRGKWFSSQQGGKHSGKEQNIPPTSPK</sequence>
<dbReference type="GO" id="GO:0003730">
    <property type="term" value="F:mRNA 3'-UTR binding"/>
    <property type="evidence" value="ECO:0007669"/>
    <property type="project" value="TreeGrafter"/>
</dbReference>
<dbReference type="InterPro" id="IPR006630">
    <property type="entry name" value="La_HTH"/>
</dbReference>
<dbReference type="InterPro" id="IPR036388">
    <property type="entry name" value="WH-like_DNA-bd_sf"/>
</dbReference>
<evidence type="ECO:0000313" key="7">
    <source>
        <dbReference type="Ensembl" id="ENSNFUP00015026930.1"/>
    </source>
</evidence>
<keyword evidence="5" id="KW-1133">Transmembrane helix</keyword>
<dbReference type="PANTHER" id="PTHR22792">
    <property type="entry name" value="LUPUS LA PROTEIN-RELATED"/>
    <property type="match status" value="1"/>
</dbReference>
<feature type="transmembrane region" description="Helical" evidence="5">
    <location>
        <begin position="61"/>
        <end position="80"/>
    </location>
</feature>
<evidence type="ECO:0000259" key="6">
    <source>
        <dbReference type="PROSITE" id="PS50961"/>
    </source>
</evidence>
<dbReference type="SUPFAM" id="SSF46785">
    <property type="entry name" value="Winged helix' DNA-binding domain"/>
    <property type="match status" value="1"/>
</dbReference>
<dbReference type="PANTHER" id="PTHR22792:SF48">
    <property type="entry name" value="LA-RELATED PROTEIN 4"/>
    <property type="match status" value="1"/>
</dbReference>
<evidence type="ECO:0000256" key="5">
    <source>
        <dbReference type="SAM" id="Phobius"/>
    </source>
</evidence>
<feature type="domain" description="HTH La-type RNA-binding" evidence="6">
    <location>
        <begin position="96"/>
        <end position="185"/>
    </location>
</feature>
<dbReference type="AlphaFoldDB" id="A0A8C6M4F4"/>
<accession>A0A8C6M4F4</accession>
<dbReference type="Pfam" id="PF05383">
    <property type="entry name" value="La"/>
    <property type="match status" value="1"/>
</dbReference>
<keyword evidence="5" id="KW-0812">Transmembrane</keyword>
<keyword evidence="2 3" id="KW-0694">RNA-binding</keyword>
<organism evidence="7 8">
    <name type="scientific">Nothobranchius furzeri</name>
    <name type="common">Turquoise killifish</name>
    <dbReference type="NCBI Taxonomy" id="105023"/>
    <lineage>
        <taxon>Eukaryota</taxon>
        <taxon>Metazoa</taxon>
        <taxon>Chordata</taxon>
        <taxon>Craniata</taxon>
        <taxon>Vertebrata</taxon>
        <taxon>Euteleostomi</taxon>
        <taxon>Actinopterygii</taxon>
        <taxon>Neopterygii</taxon>
        <taxon>Teleostei</taxon>
        <taxon>Neoteleostei</taxon>
        <taxon>Acanthomorphata</taxon>
        <taxon>Ovalentaria</taxon>
        <taxon>Atherinomorphae</taxon>
        <taxon>Cyprinodontiformes</taxon>
        <taxon>Nothobranchiidae</taxon>
        <taxon>Nothobranchius</taxon>
    </lineage>
</organism>
<dbReference type="GO" id="GO:0010494">
    <property type="term" value="C:cytoplasmic stress granule"/>
    <property type="evidence" value="ECO:0007669"/>
    <property type="project" value="TreeGrafter"/>
</dbReference>
<dbReference type="Gene3D" id="1.10.10.10">
    <property type="entry name" value="Winged helix-like DNA-binding domain superfamily/Winged helix DNA-binding domain"/>
    <property type="match status" value="1"/>
</dbReference>
<feature type="region of interest" description="Disordered" evidence="4">
    <location>
        <begin position="364"/>
        <end position="459"/>
    </location>
</feature>
<dbReference type="Pfam" id="PF26088">
    <property type="entry name" value="RRM_LARP4"/>
    <property type="match status" value="1"/>
</dbReference>
<dbReference type="GeneTree" id="ENSGT00940000154409"/>
<evidence type="ECO:0000256" key="1">
    <source>
        <dbReference type="ARBA" id="ARBA00022553"/>
    </source>
</evidence>
<dbReference type="PROSITE" id="PS50961">
    <property type="entry name" value="HTH_LA"/>
    <property type="match status" value="1"/>
</dbReference>
<keyword evidence="5" id="KW-0472">Membrane</keyword>
<keyword evidence="8" id="KW-1185">Reference proteome</keyword>
<dbReference type="GO" id="GO:0005829">
    <property type="term" value="C:cytosol"/>
    <property type="evidence" value="ECO:0007669"/>
    <property type="project" value="TreeGrafter"/>
</dbReference>
<keyword evidence="1" id="KW-0597">Phosphoprotein</keyword>
<reference evidence="7" key="2">
    <citation type="submission" date="2025-08" db="UniProtKB">
        <authorList>
            <consortium name="Ensembl"/>
        </authorList>
    </citation>
    <scope>IDENTIFICATION</scope>
</reference>
<dbReference type="Proteomes" id="UP000694548">
    <property type="component" value="Chromosome sgr09"/>
</dbReference>
<reference evidence="7" key="1">
    <citation type="submission" date="2014-08" db="EMBL/GenBank/DDBJ databases">
        <authorList>
            <person name="Senf B."/>
            <person name="Petzold A."/>
            <person name="Downie B.R."/>
            <person name="Koch P."/>
            <person name="Platzer M."/>
        </authorList>
    </citation>
    <scope>NUCLEOTIDE SEQUENCE [LARGE SCALE GENOMIC DNA]</scope>
    <source>
        <strain evidence="7">GRZ</strain>
    </source>
</reference>
<dbReference type="Ensembl" id="ENSNFUT00015028136.1">
    <property type="protein sequence ID" value="ENSNFUP00015026930.1"/>
    <property type="gene ID" value="ENSNFUG00015013021.1"/>
</dbReference>
<dbReference type="GO" id="GO:0045727">
    <property type="term" value="P:positive regulation of translation"/>
    <property type="evidence" value="ECO:0007669"/>
    <property type="project" value="TreeGrafter"/>
</dbReference>
<name>A0A8C6M4F4_NOTFU</name>
<feature type="region of interest" description="Disordered" evidence="4">
    <location>
        <begin position="336"/>
        <end position="355"/>
    </location>
</feature>
<evidence type="ECO:0000256" key="2">
    <source>
        <dbReference type="ARBA" id="ARBA00022884"/>
    </source>
</evidence>
<dbReference type="InterPro" id="IPR036390">
    <property type="entry name" value="WH_DNA-bd_sf"/>
</dbReference>
<proteinExistence type="predicted"/>
<dbReference type="InterPro" id="IPR058699">
    <property type="entry name" value="RRM_LARP4/4B"/>
</dbReference>
<evidence type="ECO:0000256" key="3">
    <source>
        <dbReference type="PROSITE-ProRule" id="PRU00332"/>
    </source>
</evidence>